<gene>
    <name evidence="2" type="ORF">BKA15_006109</name>
</gene>
<dbReference type="RefSeq" id="WP_179757329.1">
    <property type="nucleotide sequence ID" value="NZ_JACCBU010000001.1"/>
</dbReference>
<protein>
    <submittedName>
        <fullName evidence="2">Uncharacterized protein</fullName>
    </submittedName>
</protein>
<evidence type="ECO:0000256" key="1">
    <source>
        <dbReference type="SAM" id="Phobius"/>
    </source>
</evidence>
<reference evidence="2 3" key="1">
    <citation type="submission" date="2020-07" db="EMBL/GenBank/DDBJ databases">
        <title>Sequencing the genomes of 1000 actinobacteria strains.</title>
        <authorList>
            <person name="Klenk H.-P."/>
        </authorList>
    </citation>
    <scope>NUCLEOTIDE SEQUENCE [LARGE SCALE GENOMIC DNA]</scope>
    <source>
        <strain evidence="2 3">DSM 22083</strain>
    </source>
</reference>
<comment type="caution">
    <text evidence="2">The sequence shown here is derived from an EMBL/GenBank/DDBJ whole genome shotgun (WGS) entry which is preliminary data.</text>
</comment>
<keyword evidence="1" id="KW-0812">Transmembrane</keyword>
<proteinExistence type="predicted"/>
<accession>A0A7Y9IDE8</accession>
<keyword evidence="3" id="KW-1185">Reference proteome</keyword>
<sequence>MAGGRRVVVWPAVLIALGVEAAGLTAVTLASYLTESDTGLLRWVLPAVVAFGFAMIKIGIDLNRPEIPPPHGARPVRRGRTVGVAVLVLVLLAGTGVVVGLGLRTGFQLLTATQDGVNRLDEPVAVNRSGLRFQVREVVVTRDFTRVRLAVTNRTDNTVDLPLYRNCLLTAATRRPRRAHCRCAAAGARPYRWERRSTA</sequence>
<dbReference type="Proteomes" id="UP000569914">
    <property type="component" value="Unassembled WGS sequence"/>
</dbReference>
<feature type="transmembrane region" description="Helical" evidence="1">
    <location>
        <begin position="81"/>
        <end position="103"/>
    </location>
</feature>
<evidence type="ECO:0000313" key="3">
    <source>
        <dbReference type="Proteomes" id="UP000569914"/>
    </source>
</evidence>
<keyword evidence="1" id="KW-1133">Transmembrane helix</keyword>
<organism evidence="2 3">
    <name type="scientific">Microlunatus parietis</name>
    <dbReference type="NCBI Taxonomy" id="682979"/>
    <lineage>
        <taxon>Bacteria</taxon>
        <taxon>Bacillati</taxon>
        <taxon>Actinomycetota</taxon>
        <taxon>Actinomycetes</taxon>
        <taxon>Propionibacteriales</taxon>
        <taxon>Propionibacteriaceae</taxon>
        <taxon>Microlunatus</taxon>
    </lineage>
</organism>
<name>A0A7Y9IDE8_9ACTN</name>
<dbReference type="EMBL" id="JACCBU010000001">
    <property type="protein sequence ID" value="NYE74780.1"/>
    <property type="molecule type" value="Genomic_DNA"/>
</dbReference>
<keyword evidence="1" id="KW-0472">Membrane</keyword>
<evidence type="ECO:0000313" key="2">
    <source>
        <dbReference type="EMBL" id="NYE74780.1"/>
    </source>
</evidence>
<dbReference type="AlphaFoldDB" id="A0A7Y9IDE8"/>
<feature type="transmembrane region" description="Helical" evidence="1">
    <location>
        <begin position="40"/>
        <end position="60"/>
    </location>
</feature>